<feature type="region of interest" description="Disordered" evidence="1">
    <location>
        <begin position="27"/>
        <end position="53"/>
    </location>
</feature>
<dbReference type="Proteomes" id="UP000824496">
    <property type="component" value="Chromosome"/>
</dbReference>
<feature type="region of interest" description="Disordered" evidence="1">
    <location>
        <begin position="253"/>
        <end position="279"/>
    </location>
</feature>
<feature type="compositionally biased region" description="Pro residues" evidence="1">
    <location>
        <begin position="35"/>
        <end position="49"/>
    </location>
</feature>
<reference evidence="2 3" key="1">
    <citation type="submission" date="2021-08" db="EMBL/GenBank/DDBJ databases">
        <title>Whole genome sequence of novel Actinomyces species strain MAS-1.</title>
        <authorList>
            <person name="Saito M."/>
            <person name="Kuwahara N."/>
            <person name="Takizawa T."/>
            <person name="Gotouda H."/>
            <person name="Ochiai T."/>
        </authorList>
    </citation>
    <scope>NUCLEOTIDE SEQUENCE [LARGE SCALE GENOMIC DNA]</scope>
    <source>
        <strain evidence="2 3">MAS-1</strain>
    </source>
</reference>
<sequence>MRVKQAAPSGFPQASCSRCALERPGAPWGMASSPASPPAPPAPPPPASPPARRGRLGVQALCVPGHAALAHLEPEPLVPILEAPEDDELRLLRCPGLDERILVPVLSRLYPVDTLRTPAGRVAALAPFLLTDCILLGANALWVHAGGPPPRSLVVSVDEKDRARWRRHQIHRAHLPRMDIVTVAGQRCATLARAAVDVARTAPAGEAVAAIAMARGAGVSRVALFLALTHCRGGAAAGRPRAAGIIESLLPASQESAADPPRGGQGAAGIEDAVDAAQG</sequence>
<evidence type="ECO:0000313" key="3">
    <source>
        <dbReference type="Proteomes" id="UP000824496"/>
    </source>
</evidence>
<keyword evidence="3" id="KW-1185">Reference proteome</keyword>
<dbReference type="EMBL" id="AP025017">
    <property type="protein sequence ID" value="BDA65512.1"/>
    <property type="molecule type" value="Genomic_DNA"/>
</dbReference>
<proteinExistence type="predicted"/>
<evidence type="ECO:0000256" key="1">
    <source>
        <dbReference type="SAM" id="MobiDB-lite"/>
    </source>
</evidence>
<protein>
    <submittedName>
        <fullName evidence="2">Uncharacterized protein</fullName>
    </submittedName>
</protein>
<organism evidence="2 3">
    <name type="scientific">Actinomyces capricornis</name>
    <dbReference type="NCBI Taxonomy" id="2755559"/>
    <lineage>
        <taxon>Bacteria</taxon>
        <taxon>Bacillati</taxon>
        <taxon>Actinomycetota</taxon>
        <taxon>Actinomycetes</taxon>
        <taxon>Actinomycetales</taxon>
        <taxon>Actinomycetaceae</taxon>
        <taxon>Actinomyces</taxon>
    </lineage>
</organism>
<evidence type="ECO:0000313" key="2">
    <source>
        <dbReference type="EMBL" id="BDA65512.1"/>
    </source>
</evidence>
<name>A0ABM7UED6_9ACTO</name>
<accession>A0ABM7UED6</accession>
<gene>
    <name evidence="2" type="ORF">MANAM107_23460</name>
</gene>